<dbReference type="AlphaFoldDB" id="G5H5G0"/>
<dbReference type="EMBL" id="ADLD01000003">
    <property type="protein sequence ID" value="EHB93399.1"/>
    <property type="molecule type" value="Genomic_DNA"/>
</dbReference>
<dbReference type="Pfam" id="PF07883">
    <property type="entry name" value="Cupin_2"/>
    <property type="match status" value="1"/>
</dbReference>
<organism evidence="3 4">
    <name type="scientific">Alistipes indistinctus YIT 12060</name>
    <dbReference type="NCBI Taxonomy" id="742725"/>
    <lineage>
        <taxon>Bacteria</taxon>
        <taxon>Pseudomonadati</taxon>
        <taxon>Bacteroidota</taxon>
        <taxon>Bacteroidia</taxon>
        <taxon>Bacteroidales</taxon>
        <taxon>Rikenellaceae</taxon>
        <taxon>Alistipes</taxon>
    </lineage>
</organism>
<evidence type="ECO:0000256" key="1">
    <source>
        <dbReference type="SAM" id="SignalP"/>
    </source>
</evidence>
<evidence type="ECO:0000313" key="3">
    <source>
        <dbReference type="EMBL" id="EHB93399.1"/>
    </source>
</evidence>
<dbReference type="RefSeq" id="WP_009132976.1">
    <property type="nucleotide sequence ID" value="NZ_CP102250.1"/>
</dbReference>
<dbReference type="InterPro" id="IPR052535">
    <property type="entry name" value="Bacilysin_H2HPP_isomerase"/>
</dbReference>
<dbReference type="GeneID" id="92816595"/>
<dbReference type="PATRIC" id="fig|742725.3.peg.191"/>
<evidence type="ECO:0000259" key="2">
    <source>
        <dbReference type="Pfam" id="PF07883"/>
    </source>
</evidence>
<evidence type="ECO:0000313" key="4">
    <source>
        <dbReference type="Proteomes" id="UP000006008"/>
    </source>
</evidence>
<proteinExistence type="predicted"/>
<feature type="chain" id="PRO_5003477755" description="Cupin type-2 domain-containing protein" evidence="1">
    <location>
        <begin position="31"/>
        <end position="188"/>
    </location>
</feature>
<dbReference type="eggNOG" id="COG1917">
    <property type="taxonomic scope" value="Bacteria"/>
</dbReference>
<keyword evidence="4" id="KW-1185">Reference proteome</keyword>
<dbReference type="SUPFAM" id="SSF51182">
    <property type="entry name" value="RmlC-like cupins"/>
    <property type="match status" value="1"/>
</dbReference>
<reference evidence="3 4" key="1">
    <citation type="submission" date="2011-08" db="EMBL/GenBank/DDBJ databases">
        <title>The Genome Sequence of Alistipes indistinctus YIT 12060.</title>
        <authorList>
            <consortium name="The Broad Institute Genome Sequencing Platform"/>
            <person name="Earl A."/>
            <person name="Ward D."/>
            <person name="Feldgarden M."/>
            <person name="Gevers D."/>
            <person name="Morotomi M."/>
            <person name="Young S.K."/>
            <person name="Zeng Q."/>
            <person name="Gargeya S."/>
            <person name="Fitzgerald M."/>
            <person name="Haas B."/>
            <person name="Abouelleil A."/>
            <person name="Alvarado L."/>
            <person name="Arachchi H.M."/>
            <person name="Berlin A."/>
            <person name="Brown A."/>
            <person name="Chapman S.B."/>
            <person name="Chen Z."/>
            <person name="Dunbar C."/>
            <person name="Freedman E."/>
            <person name="Gearin G."/>
            <person name="Gellesch M."/>
            <person name="Goldberg J."/>
            <person name="Griggs A."/>
            <person name="Gujja S."/>
            <person name="Heiman D."/>
            <person name="Howarth C."/>
            <person name="Larson L."/>
            <person name="Lui A."/>
            <person name="MacDonald P.J.P."/>
            <person name="Montmayeur A."/>
            <person name="Murphy C."/>
            <person name="Neiman D."/>
            <person name="Pearson M."/>
            <person name="Priest M."/>
            <person name="Roberts A."/>
            <person name="Saif S."/>
            <person name="Shea T."/>
            <person name="Shenoy N."/>
            <person name="Sisk P."/>
            <person name="Stolte C."/>
            <person name="Sykes S."/>
            <person name="Wortman J."/>
            <person name="Nusbaum C."/>
            <person name="Birren B."/>
        </authorList>
    </citation>
    <scope>NUCLEOTIDE SEQUENCE [LARGE SCALE GENOMIC DNA]</scope>
    <source>
        <strain evidence="3 4">YIT 12060</strain>
    </source>
</reference>
<dbReference type="InterPro" id="IPR014710">
    <property type="entry name" value="RmlC-like_jellyroll"/>
</dbReference>
<dbReference type="PANTHER" id="PTHR40112:SF1">
    <property type="entry name" value="H2HPP ISOMERASE"/>
    <property type="match status" value="1"/>
</dbReference>
<dbReference type="PANTHER" id="PTHR40112">
    <property type="entry name" value="H2HPP ISOMERASE"/>
    <property type="match status" value="1"/>
</dbReference>
<dbReference type="Gene3D" id="2.60.120.10">
    <property type="entry name" value="Jelly Rolls"/>
    <property type="match status" value="1"/>
</dbReference>
<feature type="signal peptide" evidence="1">
    <location>
        <begin position="1"/>
        <end position="30"/>
    </location>
</feature>
<dbReference type="InterPro" id="IPR013096">
    <property type="entry name" value="Cupin_2"/>
</dbReference>
<keyword evidence="1" id="KW-0732">Signal</keyword>
<dbReference type="CDD" id="cd02238">
    <property type="entry name" value="cupin_KdgF"/>
    <property type="match status" value="1"/>
</dbReference>
<feature type="domain" description="Cupin type-2" evidence="2">
    <location>
        <begin position="119"/>
        <end position="176"/>
    </location>
</feature>
<sequence length="188" mass="20350">MKKTMKSTLRLAALALVAAYGISCCGGAKKACNTACGADCACGDSCACTAACAVDSAKLALQVYDPNQPLNLQDMNLFLEYDKTDTIKVSETVTRKFIYLNDLMTVIVDFDNGPMAQPDPPHSHPAEQISYVAIGECDVYIGDRPVQHLKTGDIFAVPSNVPHTVKSTTKQLRLVDSFTPIRADFIRK</sequence>
<dbReference type="STRING" id="742725.HMPREF9450_00170"/>
<protein>
    <recommendedName>
        <fullName evidence="2">Cupin type-2 domain-containing protein</fullName>
    </recommendedName>
</protein>
<dbReference type="Proteomes" id="UP000006008">
    <property type="component" value="Unassembled WGS sequence"/>
</dbReference>
<comment type="caution">
    <text evidence="3">The sequence shown here is derived from an EMBL/GenBank/DDBJ whole genome shotgun (WGS) entry which is preliminary data.</text>
</comment>
<accession>G5H5G0</accession>
<gene>
    <name evidence="3" type="ORF">HMPREF9450_00170</name>
</gene>
<dbReference type="InterPro" id="IPR011051">
    <property type="entry name" value="RmlC_Cupin_sf"/>
</dbReference>
<dbReference type="OrthoDB" id="9811153at2"/>
<name>G5H5G0_9BACT</name>
<dbReference type="HOGENOM" id="CLU_1438304_0_0_10"/>